<reference evidence="2 3" key="1">
    <citation type="submission" date="2018-08" db="EMBL/GenBank/DDBJ databases">
        <title>A genome reference for cultivated species of the human gut microbiota.</title>
        <authorList>
            <person name="Zou Y."/>
            <person name="Xue W."/>
            <person name="Luo G."/>
        </authorList>
    </citation>
    <scope>NUCLEOTIDE SEQUENCE [LARGE SCALE GENOMIC DNA]</scope>
    <source>
        <strain evidence="2 3">AM25-6</strain>
    </source>
</reference>
<evidence type="ECO:0000256" key="1">
    <source>
        <dbReference type="SAM" id="Phobius"/>
    </source>
</evidence>
<sequence>MDKDKILEKSRKENELGDEREKLINDKSNALYLTFLMITGIVIIAWDLYHDIDVSGILAMFWAGCLGQYIFRYCKTKNKTNMTISILSFILLIKNLAEHFIYTK</sequence>
<keyword evidence="1" id="KW-1133">Transmembrane helix</keyword>
<dbReference type="GeneID" id="98000747"/>
<name>A0A3E3E110_9FIRM</name>
<gene>
    <name evidence="2" type="ORF">DW687_01225</name>
</gene>
<evidence type="ECO:0000313" key="2">
    <source>
        <dbReference type="EMBL" id="RGD74975.1"/>
    </source>
</evidence>
<keyword evidence="1" id="KW-0472">Membrane</keyword>
<dbReference type="RefSeq" id="WP_007050452.1">
    <property type="nucleotide sequence ID" value="NZ_CABKNJ010000001.1"/>
</dbReference>
<keyword evidence="1" id="KW-0812">Transmembrane</keyword>
<feature type="transmembrane region" description="Helical" evidence="1">
    <location>
        <begin position="54"/>
        <end position="71"/>
    </location>
</feature>
<dbReference type="Pfam" id="PF20040">
    <property type="entry name" value="DUF6442"/>
    <property type="match status" value="1"/>
</dbReference>
<evidence type="ECO:0000313" key="3">
    <source>
        <dbReference type="Proteomes" id="UP000261212"/>
    </source>
</evidence>
<proteinExistence type="predicted"/>
<protein>
    <submittedName>
        <fullName evidence="2">Uncharacterized protein</fullName>
    </submittedName>
</protein>
<dbReference type="Proteomes" id="UP000261212">
    <property type="component" value="Unassembled WGS sequence"/>
</dbReference>
<comment type="caution">
    <text evidence="2">The sequence shown here is derived from an EMBL/GenBank/DDBJ whole genome shotgun (WGS) entry which is preliminary data.</text>
</comment>
<dbReference type="InterPro" id="IPR045620">
    <property type="entry name" value="DUF6442"/>
</dbReference>
<dbReference type="AlphaFoldDB" id="A0A3E3E110"/>
<organism evidence="2 3">
    <name type="scientific">Anaerofustis stercorihominis</name>
    <dbReference type="NCBI Taxonomy" id="214853"/>
    <lineage>
        <taxon>Bacteria</taxon>
        <taxon>Bacillati</taxon>
        <taxon>Bacillota</taxon>
        <taxon>Clostridia</taxon>
        <taxon>Eubacteriales</taxon>
        <taxon>Eubacteriaceae</taxon>
        <taxon>Anaerofustis</taxon>
    </lineage>
</organism>
<accession>A0A3E3E110</accession>
<dbReference type="EMBL" id="QUSM01000002">
    <property type="protein sequence ID" value="RGD74975.1"/>
    <property type="molecule type" value="Genomic_DNA"/>
</dbReference>
<feature type="transmembrane region" description="Helical" evidence="1">
    <location>
        <begin position="30"/>
        <end position="48"/>
    </location>
</feature>
<feature type="transmembrane region" description="Helical" evidence="1">
    <location>
        <begin position="83"/>
        <end position="102"/>
    </location>
</feature>